<dbReference type="Gene3D" id="2.40.170.20">
    <property type="entry name" value="TonB-dependent receptor, beta-barrel domain"/>
    <property type="match status" value="1"/>
</dbReference>
<feature type="domain" description="TonB-dependent receptor plug" evidence="16">
    <location>
        <begin position="64"/>
        <end position="161"/>
    </location>
</feature>
<evidence type="ECO:0000256" key="3">
    <source>
        <dbReference type="ARBA" id="ARBA00022448"/>
    </source>
</evidence>
<dbReference type="OrthoDB" id="183532at2"/>
<name>A0A254Q846_9BURK</name>
<evidence type="ECO:0000256" key="4">
    <source>
        <dbReference type="ARBA" id="ARBA00022452"/>
    </source>
</evidence>
<evidence type="ECO:0000256" key="12">
    <source>
        <dbReference type="PROSITE-ProRule" id="PRU01360"/>
    </source>
</evidence>
<dbReference type="Proteomes" id="UP000197528">
    <property type="component" value="Unassembled WGS sequence"/>
</dbReference>
<evidence type="ECO:0000256" key="10">
    <source>
        <dbReference type="ARBA" id="ARBA00023170"/>
    </source>
</evidence>
<evidence type="ECO:0000313" key="18">
    <source>
        <dbReference type="Proteomes" id="UP000197528"/>
    </source>
</evidence>
<dbReference type="Gene3D" id="2.170.130.10">
    <property type="entry name" value="TonB-dependent receptor, plug domain"/>
    <property type="match status" value="1"/>
</dbReference>
<dbReference type="GO" id="GO:0006811">
    <property type="term" value="P:monoatomic ion transport"/>
    <property type="evidence" value="ECO:0007669"/>
    <property type="project" value="UniProtKB-KW"/>
</dbReference>
<keyword evidence="6 14" id="KW-0732">Signal</keyword>
<evidence type="ECO:0000256" key="9">
    <source>
        <dbReference type="ARBA" id="ARBA00023136"/>
    </source>
</evidence>
<evidence type="ECO:0008006" key="19">
    <source>
        <dbReference type="Google" id="ProtNLM"/>
    </source>
</evidence>
<keyword evidence="18" id="KW-1185">Reference proteome</keyword>
<dbReference type="PANTHER" id="PTHR30069:SF53">
    <property type="entry name" value="COLICIN I RECEPTOR-RELATED"/>
    <property type="match status" value="1"/>
</dbReference>
<dbReference type="GO" id="GO:0009279">
    <property type="term" value="C:cell outer membrane"/>
    <property type="evidence" value="ECO:0007669"/>
    <property type="project" value="UniProtKB-SubCell"/>
</dbReference>
<dbReference type="SUPFAM" id="SSF56935">
    <property type="entry name" value="Porins"/>
    <property type="match status" value="1"/>
</dbReference>
<dbReference type="PROSITE" id="PS52016">
    <property type="entry name" value="TONB_DEPENDENT_REC_3"/>
    <property type="match status" value="1"/>
</dbReference>
<evidence type="ECO:0000256" key="14">
    <source>
        <dbReference type="SAM" id="SignalP"/>
    </source>
</evidence>
<dbReference type="Pfam" id="PF00593">
    <property type="entry name" value="TonB_dep_Rec_b-barrel"/>
    <property type="match status" value="1"/>
</dbReference>
<evidence type="ECO:0000256" key="5">
    <source>
        <dbReference type="ARBA" id="ARBA00022692"/>
    </source>
</evidence>
<keyword evidence="3 12" id="KW-0813">Transport</keyword>
<comment type="caution">
    <text evidence="17">The sequence shown here is derived from an EMBL/GenBank/DDBJ whole genome shotgun (WGS) entry which is preliminary data.</text>
</comment>
<evidence type="ECO:0000256" key="1">
    <source>
        <dbReference type="ARBA" id="ARBA00004571"/>
    </source>
</evidence>
<dbReference type="EMBL" id="NGUP01000001">
    <property type="protein sequence ID" value="OWS71077.1"/>
    <property type="molecule type" value="Genomic_DNA"/>
</dbReference>
<keyword evidence="4 12" id="KW-1134">Transmembrane beta strand</keyword>
<feature type="chain" id="PRO_5011970710" description="TonB-dependent receptor" evidence="14">
    <location>
        <begin position="27"/>
        <end position="651"/>
    </location>
</feature>
<keyword evidence="10" id="KW-0675">Receptor</keyword>
<evidence type="ECO:0000256" key="6">
    <source>
        <dbReference type="ARBA" id="ARBA00022729"/>
    </source>
</evidence>
<feature type="signal peptide" evidence="14">
    <location>
        <begin position="1"/>
        <end position="26"/>
    </location>
</feature>
<evidence type="ECO:0000256" key="11">
    <source>
        <dbReference type="ARBA" id="ARBA00023237"/>
    </source>
</evidence>
<accession>A0A254Q846</accession>
<dbReference type="AlphaFoldDB" id="A0A254Q846"/>
<keyword evidence="5 12" id="KW-0812">Transmembrane</keyword>
<sequence length="651" mass="70230">MKQQLSSKLSTLLCGGLIILSSVTHAQNDSSVSVASAPNPMDPIIVTATRTPTKASDVLADNVYIGSEEIAQSGQTTLVELLQKQKGVTISSYGGGGSNSSVFLRGTTNNQTLVLIDGVRIDDSFSGGANWSVIPLNVIDHIEIIFGPQSSLYGADAIGGVIQIFTKRGEGPPKVNASIGYGTYGTSISEASIFGSTTGDQTISYSLAASQTLSMGFNTIASNNKDGITPGNRTGYVQDSVTGRISQEWQKGQEFGLQFLQSKLNNQLPALNGQDGLQQIQNQISQLGTYSLYSKNQINDAWKSLLQASAQTSNALTHSPTSGDYSAYDSTLNQRQNIYTWQNDISLGKDLVQVLAERRTQTVSSNQLNYNSLDFPFPLLGFNQSRNTNSGALAYQLKRESNIANFSIRNDSITGYGPHTTGSAAYGYFFTKEWRANINYGTGFRAPTFNDLYYPGYGNPAVQAEKSKNIEAGLHFEKPTLEGHVVVFSNSISNLIQVSKVNCPVGTNPYTGCASNVASANITGLTLSGMSHLASLNLKGSFTQQNPVNQGTDTTLIKQAKQYGNIAAEYVYTKVTAGVGATFSGRRNDYLGEATGMGGYTIYNLYANYDLEKDLSLFVRWNNVFNKDYQLSYGYNTPGSNAFLGLRYAMK</sequence>
<evidence type="ECO:0000259" key="15">
    <source>
        <dbReference type="Pfam" id="PF00593"/>
    </source>
</evidence>
<feature type="domain" description="TonB-dependent receptor-like beta-barrel" evidence="15">
    <location>
        <begin position="246"/>
        <end position="624"/>
    </location>
</feature>
<evidence type="ECO:0000256" key="8">
    <source>
        <dbReference type="ARBA" id="ARBA00023077"/>
    </source>
</evidence>
<keyword evidence="8 13" id="KW-0798">TonB box</keyword>
<dbReference type="InterPro" id="IPR037066">
    <property type="entry name" value="Plug_dom_sf"/>
</dbReference>
<dbReference type="RefSeq" id="WP_088524784.1">
    <property type="nucleotide sequence ID" value="NZ_NGUP01000001.1"/>
</dbReference>
<dbReference type="InterPro" id="IPR012910">
    <property type="entry name" value="Plug_dom"/>
</dbReference>
<evidence type="ECO:0000256" key="2">
    <source>
        <dbReference type="ARBA" id="ARBA00009810"/>
    </source>
</evidence>
<proteinExistence type="inferred from homology"/>
<gene>
    <name evidence="17" type="ORF">CBI31_02230</name>
</gene>
<dbReference type="InterPro" id="IPR039426">
    <property type="entry name" value="TonB-dep_rcpt-like"/>
</dbReference>
<evidence type="ECO:0000256" key="13">
    <source>
        <dbReference type="RuleBase" id="RU003357"/>
    </source>
</evidence>
<dbReference type="InterPro" id="IPR036942">
    <property type="entry name" value="Beta-barrel_TonB_sf"/>
</dbReference>
<evidence type="ECO:0000259" key="16">
    <source>
        <dbReference type="Pfam" id="PF07715"/>
    </source>
</evidence>
<protein>
    <recommendedName>
        <fullName evidence="19">TonB-dependent receptor</fullName>
    </recommendedName>
</protein>
<dbReference type="InterPro" id="IPR000531">
    <property type="entry name" value="Beta-barrel_TonB"/>
</dbReference>
<dbReference type="GO" id="GO:0015889">
    <property type="term" value="P:cobalamin transport"/>
    <property type="evidence" value="ECO:0007669"/>
    <property type="project" value="TreeGrafter"/>
</dbReference>
<keyword evidence="11 12" id="KW-0998">Cell outer membrane</keyword>
<comment type="subcellular location">
    <subcellularLocation>
        <location evidence="1 12">Cell outer membrane</location>
        <topology evidence="1 12">Multi-pass membrane protein</topology>
    </subcellularLocation>
</comment>
<dbReference type="Pfam" id="PF07715">
    <property type="entry name" value="Plug"/>
    <property type="match status" value="1"/>
</dbReference>
<comment type="similarity">
    <text evidence="2 12 13">Belongs to the TonB-dependent receptor family.</text>
</comment>
<evidence type="ECO:0000256" key="7">
    <source>
        <dbReference type="ARBA" id="ARBA00023065"/>
    </source>
</evidence>
<reference evidence="17 18" key="1">
    <citation type="submission" date="2017-05" db="EMBL/GenBank/DDBJ databases">
        <title>Genome of Polynucleobacter sp. MWH-Feld-100.</title>
        <authorList>
            <person name="Hahn M.W."/>
        </authorList>
    </citation>
    <scope>NUCLEOTIDE SEQUENCE [LARGE SCALE GENOMIC DNA]</scope>
    <source>
        <strain evidence="17 18">MWH-Feld-100</strain>
    </source>
</reference>
<organism evidence="17 18">
    <name type="scientific">Polynucleobacter campilacus</name>
    <dbReference type="NCBI Taxonomy" id="1743163"/>
    <lineage>
        <taxon>Bacteria</taxon>
        <taxon>Pseudomonadati</taxon>
        <taxon>Pseudomonadota</taxon>
        <taxon>Betaproteobacteria</taxon>
        <taxon>Burkholderiales</taxon>
        <taxon>Burkholderiaceae</taxon>
        <taxon>Polynucleobacter</taxon>
    </lineage>
</organism>
<keyword evidence="9 12" id="KW-0472">Membrane</keyword>
<keyword evidence="7" id="KW-0406">Ion transport</keyword>
<evidence type="ECO:0000313" key="17">
    <source>
        <dbReference type="EMBL" id="OWS71077.1"/>
    </source>
</evidence>
<dbReference type="PANTHER" id="PTHR30069">
    <property type="entry name" value="TONB-DEPENDENT OUTER MEMBRANE RECEPTOR"/>
    <property type="match status" value="1"/>
</dbReference>